<evidence type="ECO:0000313" key="1">
    <source>
        <dbReference type="EMBL" id="QNO43901.1"/>
    </source>
</evidence>
<accession>A0A7G9Y7B7</accession>
<dbReference type="EMBL" id="MT630875">
    <property type="protein sequence ID" value="QNO43901.1"/>
    <property type="molecule type" value="Genomic_DNA"/>
</dbReference>
<organism evidence="1">
    <name type="scientific">Candidatus Methanogaster sp. ANME-2c ERB4</name>
    <dbReference type="NCBI Taxonomy" id="2759911"/>
    <lineage>
        <taxon>Archaea</taxon>
        <taxon>Methanobacteriati</taxon>
        <taxon>Methanobacteriota</taxon>
        <taxon>Stenosarchaea group</taxon>
        <taxon>Methanomicrobia</taxon>
        <taxon>Methanosarcinales</taxon>
        <taxon>ANME-2 cluster</taxon>
        <taxon>Candidatus Methanogasteraceae</taxon>
        <taxon>Candidatus Methanogaster</taxon>
    </lineage>
</organism>
<reference evidence="1" key="1">
    <citation type="submission" date="2020-06" db="EMBL/GenBank/DDBJ databases">
        <title>Unique genomic features of the anaerobic methanotrophic archaea.</title>
        <authorList>
            <person name="Chadwick G.L."/>
            <person name="Skennerton C.T."/>
            <person name="Laso-Perez R."/>
            <person name="Leu A.O."/>
            <person name="Speth D.R."/>
            <person name="Yu H."/>
            <person name="Morgan-Lang C."/>
            <person name="Hatzenpichler R."/>
            <person name="Goudeau D."/>
            <person name="Malmstrom R."/>
            <person name="Brazelton W.J."/>
            <person name="Woyke T."/>
            <person name="Hallam S.J."/>
            <person name="Tyson G.W."/>
            <person name="Wegener G."/>
            <person name="Boetius A."/>
            <person name="Orphan V."/>
        </authorList>
    </citation>
    <scope>NUCLEOTIDE SEQUENCE</scope>
</reference>
<gene>
    <name evidence="1" type="ORF">EHKOOOLC_00006</name>
</gene>
<name>A0A7G9Y7B7_9EURY</name>
<proteinExistence type="predicted"/>
<dbReference type="AlphaFoldDB" id="A0A7G9Y7B7"/>
<protein>
    <submittedName>
        <fullName evidence="1">Uncharacterized protein</fullName>
    </submittedName>
</protein>
<sequence>MTESNITDGAYQQDVQNVYSDSIVATSILKIVFMV</sequence>